<dbReference type="SUPFAM" id="SSF55418">
    <property type="entry name" value="eIF4e-like"/>
    <property type="match status" value="1"/>
</dbReference>
<evidence type="ECO:0000256" key="2">
    <source>
        <dbReference type="ARBA" id="ARBA00022884"/>
    </source>
</evidence>
<dbReference type="EMBL" id="MN740006">
    <property type="protein sequence ID" value="QHT83031.1"/>
    <property type="molecule type" value="Genomic_DNA"/>
</dbReference>
<evidence type="ECO:0000256" key="1">
    <source>
        <dbReference type="ARBA" id="ARBA00022540"/>
    </source>
</evidence>
<sequence length="162" mass="18818">MENPLKNKWCLWAHYPQDNDWSLDSYHKICDFENVNGTIAITETIPEGIIKNCMLFLMKDGILPIWEDTKNRNGGCFSYKINNKFVVDVWKDLSYVLVGNTISNDKNFVDAISGLTISPKKNFCIIKIWMENCDNQNPRVVTKEMKHLPHDGCIFKKHTPTY</sequence>
<evidence type="ECO:0008006" key="5">
    <source>
        <dbReference type="Google" id="ProtNLM"/>
    </source>
</evidence>
<dbReference type="InterPro" id="IPR001040">
    <property type="entry name" value="TIF_eIF_4E"/>
</dbReference>
<dbReference type="PANTHER" id="PTHR11960">
    <property type="entry name" value="EUKARYOTIC TRANSLATION INITIATION FACTOR 4E RELATED"/>
    <property type="match status" value="1"/>
</dbReference>
<dbReference type="PANTHER" id="PTHR11960:SF8">
    <property type="entry name" value="EUKARYOTIC TRANSLATION INITIATION FACTOR 4E1-RELATED"/>
    <property type="match status" value="1"/>
</dbReference>
<keyword evidence="3" id="KW-0648">Protein biosynthesis</keyword>
<proteinExistence type="predicted"/>
<keyword evidence="1" id="KW-0396">Initiation factor</keyword>
<organism evidence="4">
    <name type="scientific">viral metagenome</name>
    <dbReference type="NCBI Taxonomy" id="1070528"/>
    <lineage>
        <taxon>unclassified sequences</taxon>
        <taxon>metagenomes</taxon>
        <taxon>organismal metagenomes</taxon>
    </lineage>
</organism>
<accession>A0A6C0HQR4</accession>
<dbReference type="GO" id="GO:0003743">
    <property type="term" value="F:translation initiation factor activity"/>
    <property type="evidence" value="ECO:0007669"/>
    <property type="project" value="UniProtKB-KW"/>
</dbReference>
<reference evidence="4" key="1">
    <citation type="journal article" date="2020" name="Nature">
        <title>Giant virus diversity and host interactions through global metagenomics.</title>
        <authorList>
            <person name="Schulz F."/>
            <person name="Roux S."/>
            <person name="Paez-Espino D."/>
            <person name="Jungbluth S."/>
            <person name="Walsh D.A."/>
            <person name="Denef V.J."/>
            <person name="McMahon K.D."/>
            <person name="Konstantinidis K.T."/>
            <person name="Eloe-Fadrosh E.A."/>
            <person name="Kyrpides N.C."/>
            <person name="Woyke T."/>
        </authorList>
    </citation>
    <scope>NUCLEOTIDE SEQUENCE</scope>
    <source>
        <strain evidence="4">GVMAG-M-3300023184-167</strain>
    </source>
</reference>
<dbReference type="Pfam" id="PF01652">
    <property type="entry name" value="IF4E"/>
    <property type="match status" value="1"/>
</dbReference>
<dbReference type="AlphaFoldDB" id="A0A6C0HQR4"/>
<dbReference type="Gene3D" id="3.30.760.10">
    <property type="entry name" value="RNA Cap, Translation Initiation Factor Eif4e"/>
    <property type="match status" value="1"/>
</dbReference>
<protein>
    <recommendedName>
        <fullName evidence="5">Eukaryotic translation initiation factor 4E</fullName>
    </recommendedName>
</protein>
<evidence type="ECO:0000313" key="4">
    <source>
        <dbReference type="EMBL" id="QHT83031.1"/>
    </source>
</evidence>
<name>A0A6C0HQR4_9ZZZZ</name>
<keyword evidence="2" id="KW-0694">RNA-binding</keyword>
<dbReference type="GO" id="GO:0000340">
    <property type="term" value="F:RNA 7-methylguanosine cap binding"/>
    <property type="evidence" value="ECO:0007669"/>
    <property type="project" value="TreeGrafter"/>
</dbReference>
<dbReference type="GO" id="GO:0016281">
    <property type="term" value="C:eukaryotic translation initiation factor 4F complex"/>
    <property type="evidence" value="ECO:0007669"/>
    <property type="project" value="TreeGrafter"/>
</dbReference>
<evidence type="ECO:0000256" key="3">
    <source>
        <dbReference type="ARBA" id="ARBA00022917"/>
    </source>
</evidence>
<dbReference type="InterPro" id="IPR023398">
    <property type="entry name" value="TIF_eIF4e-like"/>
</dbReference>